<dbReference type="GO" id="GO:0070967">
    <property type="term" value="F:coenzyme F420 binding"/>
    <property type="evidence" value="ECO:0007669"/>
    <property type="project" value="TreeGrafter"/>
</dbReference>
<dbReference type="Gene3D" id="2.30.110.10">
    <property type="entry name" value="Electron Transport, Fmn-binding Protein, Chain A"/>
    <property type="match status" value="1"/>
</dbReference>
<comment type="catalytic activity">
    <reaction evidence="2">
        <text>oxidized coenzyme F420-(gamma-L-Glu)(n) + a quinol + H(+) = reduced coenzyme F420-(gamma-L-Glu)(n) + a quinone</text>
        <dbReference type="Rhea" id="RHEA:39663"/>
        <dbReference type="Rhea" id="RHEA-COMP:12939"/>
        <dbReference type="Rhea" id="RHEA-COMP:14378"/>
        <dbReference type="ChEBI" id="CHEBI:15378"/>
        <dbReference type="ChEBI" id="CHEBI:24646"/>
        <dbReference type="ChEBI" id="CHEBI:132124"/>
        <dbReference type="ChEBI" id="CHEBI:133980"/>
        <dbReference type="ChEBI" id="CHEBI:139511"/>
    </reaction>
</comment>
<organism evidence="3 4">
    <name type="scientific">Mycolicibacterium grossiae</name>
    <dbReference type="NCBI Taxonomy" id="1552759"/>
    <lineage>
        <taxon>Bacteria</taxon>
        <taxon>Bacillati</taxon>
        <taxon>Actinomycetota</taxon>
        <taxon>Actinomycetes</taxon>
        <taxon>Mycobacteriales</taxon>
        <taxon>Mycobacteriaceae</taxon>
        <taxon>Mycolicibacterium</taxon>
    </lineage>
</organism>
<evidence type="ECO:0000256" key="1">
    <source>
        <dbReference type="ARBA" id="ARBA00008710"/>
    </source>
</evidence>
<evidence type="ECO:0000313" key="4">
    <source>
        <dbReference type="Proteomes" id="UP000178953"/>
    </source>
</evidence>
<gene>
    <name evidence="3" type="ORF">BEL07_08940</name>
</gene>
<evidence type="ECO:0000256" key="2">
    <source>
        <dbReference type="ARBA" id="ARBA00049106"/>
    </source>
</evidence>
<keyword evidence="4" id="KW-1185">Reference proteome</keyword>
<sequence>MPTHAEVEADPGVLCTFNERIVAAFRARGGVVGGPFAGADVLLLTTSGARTGAIRVVPLEYFRVDGRLVVLGTYGGAPRHPAWVHNLRAHPNVTVEVGQRSFPAVAHEITGADADCTYQAIAARSPRVARYPTPRRRIPVFALHERESG</sequence>
<dbReference type="AlphaFoldDB" id="A0A1E8Q6G8"/>
<comment type="similarity">
    <text evidence="1">Belongs to the F420H(2)-dependent quinone reductase family.</text>
</comment>
<evidence type="ECO:0008006" key="5">
    <source>
        <dbReference type="Google" id="ProtNLM"/>
    </source>
</evidence>
<dbReference type="GO" id="GO:0016491">
    <property type="term" value="F:oxidoreductase activity"/>
    <property type="evidence" value="ECO:0007669"/>
    <property type="project" value="InterPro"/>
</dbReference>
<dbReference type="SUPFAM" id="SSF50475">
    <property type="entry name" value="FMN-binding split barrel"/>
    <property type="match status" value="1"/>
</dbReference>
<dbReference type="InterPro" id="IPR012349">
    <property type="entry name" value="Split_barrel_FMN-bd"/>
</dbReference>
<proteinExistence type="inferred from homology"/>
<dbReference type="PANTHER" id="PTHR39428">
    <property type="entry name" value="F420H(2)-DEPENDENT QUINONE REDUCTASE RV1261C"/>
    <property type="match status" value="1"/>
</dbReference>
<dbReference type="EMBL" id="MCHX01000016">
    <property type="protein sequence ID" value="OFJ54183.1"/>
    <property type="molecule type" value="Genomic_DNA"/>
</dbReference>
<dbReference type="NCBIfam" id="TIGR00026">
    <property type="entry name" value="hi_GC_TIGR00026"/>
    <property type="match status" value="1"/>
</dbReference>
<accession>A0A1E8Q6G8</accession>
<protein>
    <recommendedName>
        <fullName evidence="5">Deazaflavin-dependent nitroreductase</fullName>
    </recommendedName>
</protein>
<evidence type="ECO:0000313" key="3">
    <source>
        <dbReference type="EMBL" id="OFJ54183.1"/>
    </source>
</evidence>
<dbReference type="Pfam" id="PF04075">
    <property type="entry name" value="F420H2_quin_red"/>
    <property type="match status" value="1"/>
</dbReference>
<dbReference type="InterPro" id="IPR004378">
    <property type="entry name" value="F420H2_quin_Rdtase"/>
</dbReference>
<reference evidence="3 4" key="1">
    <citation type="submission" date="2016-09" db="EMBL/GenBank/DDBJ databases">
        <title>genome sequence of Mycobacterium sp. 739 SCH.</title>
        <authorList>
            <person name="Greninger A.L."/>
            <person name="Qin X."/>
            <person name="Jerome K."/>
            <person name="Vora S."/>
            <person name="Quinn K."/>
        </authorList>
    </citation>
    <scope>NUCLEOTIDE SEQUENCE [LARGE SCALE GENOMIC DNA]</scope>
    <source>
        <strain evidence="3 4">SCH</strain>
    </source>
</reference>
<comment type="caution">
    <text evidence="3">The sequence shown here is derived from an EMBL/GenBank/DDBJ whole genome shotgun (WGS) entry which is preliminary data.</text>
</comment>
<dbReference type="PANTHER" id="PTHR39428:SF1">
    <property type="entry name" value="F420H(2)-DEPENDENT QUINONE REDUCTASE RV1261C"/>
    <property type="match status" value="1"/>
</dbReference>
<dbReference type="Proteomes" id="UP000178953">
    <property type="component" value="Unassembled WGS sequence"/>
</dbReference>
<name>A0A1E8Q6G8_9MYCO</name>
<dbReference type="GO" id="GO:0005886">
    <property type="term" value="C:plasma membrane"/>
    <property type="evidence" value="ECO:0007669"/>
    <property type="project" value="TreeGrafter"/>
</dbReference>